<feature type="region of interest" description="Disordered" evidence="6">
    <location>
        <begin position="28"/>
        <end position="57"/>
    </location>
</feature>
<dbReference type="PANTHER" id="PTHR47338">
    <property type="entry name" value="ZN(II)2CYS6 TRANSCRIPTION FACTOR (EUROFUNG)-RELATED"/>
    <property type="match status" value="1"/>
</dbReference>
<proteinExistence type="predicted"/>
<comment type="subcellular location">
    <subcellularLocation>
        <location evidence="1">Nucleus</location>
    </subcellularLocation>
</comment>
<dbReference type="InterPro" id="IPR050815">
    <property type="entry name" value="TF_fung"/>
</dbReference>
<gene>
    <name evidence="8" type="ORF">V5O48_008451</name>
    <name evidence="7" type="ORF">V5O48_010754</name>
</gene>
<name>A0ABR3F823_9AGAR</name>
<comment type="caution">
    <text evidence="7">The sequence shown here is derived from an EMBL/GenBank/DDBJ whole genome shotgun (WGS) entry which is preliminary data.</text>
</comment>
<keyword evidence="3" id="KW-0805">Transcription regulation</keyword>
<keyword evidence="2" id="KW-0479">Metal-binding</keyword>
<dbReference type="CDD" id="cd12148">
    <property type="entry name" value="fungal_TF_MHR"/>
    <property type="match status" value="1"/>
</dbReference>
<accession>A0ABR3F823</accession>
<sequence length="402" mass="44385">MSDGPCEYGAQTADEALEANISRLEERLRELESSDNPSAVRLQRPYSASDPNQEPPADVRRSSFLVLYLLSNPDQNSGQLESFLPQVLQRVSNTLSSSHPKRLVHAIQAEIILANYFIHSRRMLEGKYHLDTAVSLITGARLHTLRSASSSVLSVPASTDLAEEGEMINAFWTVYAMHNLWDTLGPSPAVFDRENQRIDTPWPLDISDYEQVDLAPAKHSKMAADDLRNMNSSARQQFIASFVNLDQVIDGFTGELPPVLTSASPPEIHTATLIHTLTYASTIRLHSVFADSDARSSTKSLAVAQAAITLIPTIDGLRQHIDVSRVPILDPIFGVLWGIVGRVVLKEIGRLRQSGSRSAVVGTRLRELEEMLGGLVISMEEFSGHSPFMAYQLEKLREAMST</sequence>
<evidence type="ECO:0008006" key="10">
    <source>
        <dbReference type="Google" id="ProtNLM"/>
    </source>
</evidence>
<dbReference type="Proteomes" id="UP001465976">
    <property type="component" value="Unassembled WGS sequence"/>
</dbReference>
<organism evidence="7 9">
    <name type="scientific">Marasmius crinis-equi</name>
    <dbReference type="NCBI Taxonomy" id="585013"/>
    <lineage>
        <taxon>Eukaryota</taxon>
        <taxon>Fungi</taxon>
        <taxon>Dikarya</taxon>
        <taxon>Basidiomycota</taxon>
        <taxon>Agaricomycotina</taxon>
        <taxon>Agaricomycetes</taxon>
        <taxon>Agaricomycetidae</taxon>
        <taxon>Agaricales</taxon>
        <taxon>Marasmiineae</taxon>
        <taxon>Marasmiaceae</taxon>
        <taxon>Marasmius</taxon>
    </lineage>
</organism>
<evidence type="ECO:0000256" key="2">
    <source>
        <dbReference type="ARBA" id="ARBA00022723"/>
    </source>
</evidence>
<dbReference type="EMBL" id="JBAHYK010000498">
    <property type="protein sequence ID" value="KAL0573498.1"/>
    <property type="molecule type" value="Genomic_DNA"/>
</dbReference>
<protein>
    <recommendedName>
        <fullName evidence="10">Transcription factor domain-containing protein</fullName>
    </recommendedName>
</protein>
<dbReference type="EMBL" id="JBAHYK010000803">
    <property type="protein sequence ID" value="KAL0571204.1"/>
    <property type="molecule type" value="Genomic_DNA"/>
</dbReference>
<reference evidence="7 9" key="1">
    <citation type="submission" date="2024-02" db="EMBL/GenBank/DDBJ databases">
        <title>A draft genome for the cacao thread blight pathogen Marasmius crinis-equi.</title>
        <authorList>
            <person name="Cohen S.P."/>
            <person name="Baruah I.K."/>
            <person name="Amoako-Attah I."/>
            <person name="Bukari Y."/>
            <person name="Meinhardt L.W."/>
            <person name="Bailey B.A."/>
        </authorList>
    </citation>
    <scope>NUCLEOTIDE SEQUENCE [LARGE SCALE GENOMIC DNA]</scope>
    <source>
        <strain evidence="7 9">GH-76</strain>
    </source>
</reference>
<evidence type="ECO:0000256" key="4">
    <source>
        <dbReference type="ARBA" id="ARBA00023163"/>
    </source>
</evidence>
<dbReference type="PANTHER" id="PTHR47338:SF29">
    <property type="entry name" value="ZN(2)-C6 FUNGAL-TYPE DOMAIN-CONTAINING PROTEIN"/>
    <property type="match status" value="1"/>
</dbReference>
<evidence type="ECO:0000256" key="6">
    <source>
        <dbReference type="SAM" id="MobiDB-lite"/>
    </source>
</evidence>
<keyword evidence="9" id="KW-1185">Reference proteome</keyword>
<evidence type="ECO:0000313" key="8">
    <source>
        <dbReference type="EMBL" id="KAL0573498.1"/>
    </source>
</evidence>
<evidence type="ECO:0000256" key="3">
    <source>
        <dbReference type="ARBA" id="ARBA00023015"/>
    </source>
</evidence>
<evidence type="ECO:0000313" key="7">
    <source>
        <dbReference type="EMBL" id="KAL0571204.1"/>
    </source>
</evidence>
<keyword evidence="5" id="KW-0539">Nucleus</keyword>
<keyword evidence="4" id="KW-0804">Transcription</keyword>
<evidence type="ECO:0000313" key="9">
    <source>
        <dbReference type="Proteomes" id="UP001465976"/>
    </source>
</evidence>
<evidence type="ECO:0000256" key="1">
    <source>
        <dbReference type="ARBA" id="ARBA00004123"/>
    </source>
</evidence>
<evidence type="ECO:0000256" key="5">
    <source>
        <dbReference type="ARBA" id="ARBA00023242"/>
    </source>
</evidence>